<dbReference type="EMBL" id="CCKQ01017935">
    <property type="protein sequence ID" value="CDW89857.1"/>
    <property type="molecule type" value="Genomic_DNA"/>
</dbReference>
<evidence type="ECO:0000313" key="2">
    <source>
        <dbReference type="EMBL" id="CDW89857.1"/>
    </source>
</evidence>
<sequence length="478" mass="55116">MSKAKQVSGGGGASTSQHSSLSKGLNLGIVDQVSMQDCQDWVSYDDIKQSPQNGNYSMNKLRVIENLEHKINSPSTKNKNQLNYYSNQMSDPMTQRRNMNRILENVSSDNIALNEFGGDSQSNRFESTYKGTINNRSIQDRKLSPTFALTSDEPPYGMYPKLKKQLNQENSGIKQRQGIKLFQNILKLSKKCYQGEESDQMPWVKSKIDLSFPEIKKVHLDGQKIEPMVDKYLMLSYMRDGDVKMDKIDSRIQNKTINVNEESQQYFQNQRQAIIRKVEHDMSQIALFGDKTQRDTMPQRIQALEPIIRTKQNQSRSQSVIQNTRQHQQYYNTTNLGGSTVLLQPIQDKLGLYQQQPEDQSFLQPYQFQDMNNSAVDILIQDQIDFDNSLRVNNIKNSPRIDHKVSTLQKKQEEKSQTKLKLKLSKNKMYMVPDMSDKMSMLESLKRAKEVIKSRQAKNMNIRLNLNKTTVNSSGKQL</sequence>
<reference evidence="2 3" key="1">
    <citation type="submission" date="2014-06" db="EMBL/GenBank/DDBJ databases">
        <authorList>
            <person name="Swart Estienne"/>
        </authorList>
    </citation>
    <scope>NUCLEOTIDE SEQUENCE [LARGE SCALE GENOMIC DNA]</scope>
    <source>
        <strain evidence="2 3">130c</strain>
    </source>
</reference>
<feature type="region of interest" description="Disordered" evidence="1">
    <location>
        <begin position="1"/>
        <end position="21"/>
    </location>
</feature>
<dbReference type="Proteomes" id="UP000039865">
    <property type="component" value="Unassembled WGS sequence"/>
</dbReference>
<gene>
    <name evidence="2" type="primary">Contig6440.g6893</name>
    <name evidence="2" type="ORF">STYLEM_18997</name>
</gene>
<protein>
    <submittedName>
        <fullName evidence="2">Uncharacterized protein</fullName>
    </submittedName>
</protein>
<name>A0A078B9B4_STYLE</name>
<accession>A0A078B9B4</accession>
<dbReference type="InParanoid" id="A0A078B9B4"/>
<organism evidence="2 3">
    <name type="scientific">Stylonychia lemnae</name>
    <name type="common">Ciliate</name>
    <dbReference type="NCBI Taxonomy" id="5949"/>
    <lineage>
        <taxon>Eukaryota</taxon>
        <taxon>Sar</taxon>
        <taxon>Alveolata</taxon>
        <taxon>Ciliophora</taxon>
        <taxon>Intramacronucleata</taxon>
        <taxon>Spirotrichea</taxon>
        <taxon>Stichotrichia</taxon>
        <taxon>Sporadotrichida</taxon>
        <taxon>Oxytrichidae</taxon>
        <taxon>Stylonychinae</taxon>
        <taxon>Stylonychia</taxon>
    </lineage>
</organism>
<proteinExistence type="predicted"/>
<keyword evidence="3" id="KW-1185">Reference proteome</keyword>
<evidence type="ECO:0000256" key="1">
    <source>
        <dbReference type="SAM" id="MobiDB-lite"/>
    </source>
</evidence>
<dbReference type="AlphaFoldDB" id="A0A078B9B4"/>
<evidence type="ECO:0000313" key="3">
    <source>
        <dbReference type="Proteomes" id="UP000039865"/>
    </source>
</evidence>